<name>A0ABT8RCW5_9BACT</name>
<dbReference type="InterPro" id="IPR056116">
    <property type="entry name" value="DUF7699"/>
</dbReference>
<evidence type="ECO:0000313" key="2">
    <source>
        <dbReference type="EMBL" id="MDO1449546.1"/>
    </source>
</evidence>
<proteinExistence type="predicted"/>
<organism evidence="2 3">
    <name type="scientific">Rhodocytophaga aerolata</name>
    <dbReference type="NCBI Taxonomy" id="455078"/>
    <lineage>
        <taxon>Bacteria</taxon>
        <taxon>Pseudomonadati</taxon>
        <taxon>Bacteroidota</taxon>
        <taxon>Cytophagia</taxon>
        <taxon>Cytophagales</taxon>
        <taxon>Rhodocytophagaceae</taxon>
        <taxon>Rhodocytophaga</taxon>
    </lineage>
</organism>
<protein>
    <recommendedName>
        <fullName evidence="1">DUF7699 domain-containing protein</fullName>
    </recommendedName>
</protein>
<gene>
    <name evidence="2" type="ORF">Q0590_24935</name>
</gene>
<dbReference type="RefSeq" id="WP_302040350.1">
    <property type="nucleotide sequence ID" value="NZ_JAUKPO010000020.1"/>
</dbReference>
<dbReference type="Pfam" id="PF24766">
    <property type="entry name" value="DUF7699"/>
    <property type="match status" value="1"/>
</dbReference>
<sequence>MNRISLTNGCKIEFTESVYTPYEEGKVSTFIGERTITGRIISEDYSKKSGYHFFTIHVYSCIGTNAYLVEKGSKIVRRGTVVYPKLQVISFPDNYQLLLEEKEKRKGKTY</sequence>
<feature type="domain" description="DUF7699" evidence="1">
    <location>
        <begin position="10"/>
        <end position="80"/>
    </location>
</feature>
<dbReference type="Proteomes" id="UP001168528">
    <property type="component" value="Unassembled WGS sequence"/>
</dbReference>
<keyword evidence="3" id="KW-1185">Reference proteome</keyword>
<evidence type="ECO:0000259" key="1">
    <source>
        <dbReference type="Pfam" id="PF24766"/>
    </source>
</evidence>
<reference evidence="2" key="1">
    <citation type="submission" date="2023-07" db="EMBL/GenBank/DDBJ databases">
        <title>The genome sequence of Rhodocytophaga aerolata KACC 12507.</title>
        <authorList>
            <person name="Zhang X."/>
        </authorList>
    </citation>
    <scope>NUCLEOTIDE SEQUENCE</scope>
    <source>
        <strain evidence="2">KACC 12507</strain>
    </source>
</reference>
<comment type="caution">
    <text evidence="2">The sequence shown here is derived from an EMBL/GenBank/DDBJ whole genome shotgun (WGS) entry which is preliminary data.</text>
</comment>
<accession>A0ABT8RCW5</accession>
<dbReference type="EMBL" id="JAUKPO010000020">
    <property type="protein sequence ID" value="MDO1449546.1"/>
    <property type="molecule type" value="Genomic_DNA"/>
</dbReference>
<evidence type="ECO:0000313" key="3">
    <source>
        <dbReference type="Proteomes" id="UP001168528"/>
    </source>
</evidence>